<dbReference type="AlphaFoldDB" id="A0A835N361"/>
<dbReference type="GO" id="GO:0042973">
    <property type="term" value="F:glucan endo-1,3-beta-D-glucosidase activity"/>
    <property type="evidence" value="ECO:0007669"/>
    <property type="project" value="UniProtKB-EC"/>
</dbReference>
<keyword evidence="6" id="KW-0326">Glycosidase</keyword>
<dbReference type="InterPro" id="IPR044965">
    <property type="entry name" value="Glyco_hydro_17_plant"/>
</dbReference>
<dbReference type="SUPFAM" id="SSF51445">
    <property type="entry name" value="(Trans)glycosidases"/>
    <property type="match status" value="1"/>
</dbReference>
<keyword evidence="10" id="KW-0472">Membrane</keyword>
<gene>
    <name evidence="11" type="ORF">SADUNF_Sadunf03G0019300</name>
</gene>
<evidence type="ECO:0000313" key="12">
    <source>
        <dbReference type="Proteomes" id="UP000657918"/>
    </source>
</evidence>
<sequence length="517" mass="57426">MEGVVSGELPAPPSWKKMERKHLGSYEFLEETLYWTIHDCRRSENTGEGGLIAYLKNKNCIITQRVHLFKTFELQKVEPYPLLFCKMECTFHDRLSTRIMGSSSFCIWLLLIFSVSSHIDVLYIYELLAMMHGGFNNLLYRAVFTVCAFQGNYGVNYGMIADNLPSPGSVVTLLKAAKIKNTRIYTADHEVLKAFNGSGIEIIVGLGNEFLVKMSVGEDPAMDWIKDNVQPFLPGTRIVGIAVGNEILGGGDQELWEVLLPTVKNVYGALEKLGLTKVVQVLSPHSEAVFENSYPPSSCALKEDVLVYMKPLLEFFSQTGSPFYINAYPFLAYKSDPEHIDINYALFKSNKGILDPKTKLHYGNMFEAQVDAGYAALEKAGFPKMEIIVSETGWASRGDPDEAGASLENARTYNHNLRKRLAKKKGTPYRPKLALRAYIFALFNENLKPGPTSERNFGLFKPDGSIAYDIGFTGLKDSSGPPSPVPFQVMGAYGWVGSSCTLLLTTCITLLLLISSS</sequence>
<keyword evidence="10" id="KW-1133">Transmembrane helix</keyword>
<organism evidence="11 12">
    <name type="scientific">Salix dunnii</name>
    <dbReference type="NCBI Taxonomy" id="1413687"/>
    <lineage>
        <taxon>Eukaryota</taxon>
        <taxon>Viridiplantae</taxon>
        <taxon>Streptophyta</taxon>
        <taxon>Embryophyta</taxon>
        <taxon>Tracheophyta</taxon>
        <taxon>Spermatophyta</taxon>
        <taxon>Magnoliopsida</taxon>
        <taxon>eudicotyledons</taxon>
        <taxon>Gunneridae</taxon>
        <taxon>Pentapetalae</taxon>
        <taxon>rosids</taxon>
        <taxon>fabids</taxon>
        <taxon>Malpighiales</taxon>
        <taxon>Salicaceae</taxon>
        <taxon>Saliceae</taxon>
        <taxon>Salix</taxon>
    </lineage>
</organism>
<name>A0A835N361_9ROSI</name>
<evidence type="ECO:0000256" key="9">
    <source>
        <dbReference type="RuleBase" id="RU004335"/>
    </source>
</evidence>
<evidence type="ECO:0000256" key="10">
    <source>
        <dbReference type="SAM" id="Phobius"/>
    </source>
</evidence>
<evidence type="ECO:0000256" key="1">
    <source>
        <dbReference type="ARBA" id="ARBA00000382"/>
    </source>
</evidence>
<feature type="transmembrane region" description="Helical" evidence="10">
    <location>
        <begin position="492"/>
        <end position="514"/>
    </location>
</feature>
<dbReference type="FunFam" id="3.20.20.80:FF:000005">
    <property type="entry name" value="Glucan endo-1,3-beta-glucosidase 14"/>
    <property type="match status" value="1"/>
</dbReference>
<keyword evidence="4" id="KW-0732">Signal</keyword>
<keyword evidence="10" id="KW-0812">Transmembrane</keyword>
<proteinExistence type="inferred from homology"/>
<comment type="caution">
    <text evidence="11">The sequence shown here is derived from an EMBL/GenBank/DDBJ whole genome shotgun (WGS) entry which is preliminary data.</text>
</comment>
<keyword evidence="12" id="KW-1185">Reference proteome</keyword>
<dbReference type="Proteomes" id="UP000657918">
    <property type="component" value="Unassembled WGS sequence"/>
</dbReference>
<dbReference type="Gene3D" id="3.20.20.80">
    <property type="entry name" value="Glycosidases"/>
    <property type="match status" value="1"/>
</dbReference>
<keyword evidence="5" id="KW-0378">Hydrolase</keyword>
<evidence type="ECO:0000256" key="8">
    <source>
        <dbReference type="ARBA" id="ARBA00033417"/>
    </source>
</evidence>
<reference evidence="11 12" key="1">
    <citation type="submission" date="2020-10" db="EMBL/GenBank/DDBJ databases">
        <title>Plant Genome Project.</title>
        <authorList>
            <person name="Zhang R.-G."/>
        </authorList>
    </citation>
    <scope>NUCLEOTIDE SEQUENCE [LARGE SCALE GENOMIC DNA]</scope>
    <source>
        <strain evidence="11">FAFU-HL-1</strain>
        <tissue evidence="11">Leaf</tissue>
    </source>
</reference>
<evidence type="ECO:0000256" key="3">
    <source>
        <dbReference type="ARBA" id="ARBA00012780"/>
    </source>
</evidence>
<evidence type="ECO:0000256" key="6">
    <source>
        <dbReference type="ARBA" id="ARBA00023295"/>
    </source>
</evidence>
<evidence type="ECO:0000256" key="5">
    <source>
        <dbReference type="ARBA" id="ARBA00022801"/>
    </source>
</evidence>
<accession>A0A835N361</accession>
<dbReference type="EC" id="3.2.1.39" evidence="3"/>
<protein>
    <recommendedName>
        <fullName evidence="3">glucan endo-1,3-beta-D-glucosidase</fullName>
        <ecNumber evidence="3">3.2.1.39</ecNumber>
    </recommendedName>
    <alternativeName>
        <fullName evidence="7">(1-&gt;3)-beta-glucan endohydrolase</fullName>
    </alternativeName>
    <alternativeName>
        <fullName evidence="8">Beta-1,3-endoglucanase</fullName>
    </alternativeName>
</protein>
<evidence type="ECO:0000256" key="4">
    <source>
        <dbReference type="ARBA" id="ARBA00022729"/>
    </source>
</evidence>
<comment type="similarity">
    <text evidence="2 9">Belongs to the glycosyl hydrolase 17 family.</text>
</comment>
<dbReference type="EMBL" id="JADGMS010000003">
    <property type="protein sequence ID" value="KAF9685101.1"/>
    <property type="molecule type" value="Genomic_DNA"/>
</dbReference>
<comment type="catalytic activity">
    <reaction evidence="1">
        <text>Hydrolysis of (1-&gt;3)-beta-D-glucosidic linkages in (1-&gt;3)-beta-D-glucans.</text>
        <dbReference type="EC" id="3.2.1.39"/>
    </reaction>
</comment>
<evidence type="ECO:0000256" key="7">
    <source>
        <dbReference type="ARBA" id="ARBA00033335"/>
    </source>
</evidence>
<evidence type="ECO:0000313" key="11">
    <source>
        <dbReference type="EMBL" id="KAF9685101.1"/>
    </source>
</evidence>
<dbReference type="OrthoDB" id="666604at2759"/>
<dbReference type="GO" id="GO:0005975">
    <property type="term" value="P:carbohydrate metabolic process"/>
    <property type="evidence" value="ECO:0007669"/>
    <property type="project" value="InterPro"/>
</dbReference>
<dbReference type="Pfam" id="PF00332">
    <property type="entry name" value="Glyco_hydro_17"/>
    <property type="match status" value="1"/>
</dbReference>
<dbReference type="InterPro" id="IPR000490">
    <property type="entry name" value="Glyco_hydro_17"/>
</dbReference>
<dbReference type="PANTHER" id="PTHR32227">
    <property type="entry name" value="GLUCAN ENDO-1,3-BETA-GLUCOSIDASE BG1-RELATED-RELATED"/>
    <property type="match status" value="1"/>
</dbReference>
<evidence type="ECO:0000256" key="2">
    <source>
        <dbReference type="ARBA" id="ARBA00008773"/>
    </source>
</evidence>
<dbReference type="InterPro" id="IPR017853">
    <property type="entry name" value="GH"/>
</dbReference>